<dbReference type="RefSeq" id="WP_035352836.1">
    <property type="nucleotide sequence ID" value="NZ_JRUN01000003.1"/>
</dbReference>
<dbReference type="STRING" id="363870.NG54_02110"/>
<feature type="signal peptide" evidence="1">
    <location>
        <begin position="1"/>
        <end position="27"/>
    </location>
</feature>
<dbReference type="OrthoDB" id="2924915at2"/>
<dbReference type="EMBL" id="JRUN01000003">
    <property type="protein sequence ID" value="KHD86634.1"/>
    <property type="molecule type" value="Genomic_DNA"/>
</dbReference>
<dbReference type="AlphaFoldDB" id="A0A0A6VJ34"/>
<organism evidence="2 3">
    <name type="scientific">Heyndrickxia ginsengihumi</name>
    <dbReference type="NCBI Taxonomy" id="363870"/>
    <lineage>
        <taxon>Bacteria</taxon>
        <taxon>Bacillati</taxon>
        <taxon>Bacillota</taxon>
        <taxon>Bacilli</taxon>
        <taxon>Bacillales</taxon>
        <taxon>Bacillaceae</taxon>
        <taxon>Heyndrickxia</taxon>
    </lineage>
</organism>
<feature type="chain" id="PRO_5002033210" evidence="1">
    <location>
        <begin position="28"/>
        <end position="335"/>
    </location>
</feature>
<keyword evidence="1" id="KW-0732">Signal</keyword>
<protein>
    <submittedName>
        <fullName evidence="2">Uncharacterized protein</fullName>
    </submittedName>
</protein>
<accession>A0A0A6VJ34</accession>
<evidence type="ECO:0000313" key="2">
    <source>
        <dbReference type="EMBL" id="KHD86634.1"/>
    </source>
</evidence>
<name>A0A0A6VJ34_9BACI</name>
<comment type="caution">
    <text evidence="2">The sequence shown here is derived from an EMBL/GenBank/DDBJ whole genome shotgun (WGS) entry which is preliminary data.</text>
</comment>
<evidence type="ECO:0000256" key="1">
    <source>
        <dbReference type="SAM" id="SignalP"/>
    </source>
</evidence>
<dbReference type="Proteomes" id="UP000030588">
    <property type="component" value="Unassembled WGS sequence"/>
</dbReference>
<evidence type="ECO:0000313" key="3">
    <source>
        <dbReference type="Proteomes" id="UP000030588"/>
    </source>
</evidence>
<proteinExistence type="predicted"/>
<reference evidence="2 3" key="1">
    <citation type="submission" date="2014-10" db="EMBL/GenBank/DDBJ databases">
        <title>Draft genome of phytase producing Bacillus ginsengihumi strain M2.11.</title>
        <authorList>
            <person name="Toymentseva A."/>
            <person name="Boulygina E.A."/>
            <person name="Kazakov S.V."/>
            <person name="Kayumov I."/>
            <person name="Suleimanova A.D."/>
            <person name="Mardanova A.M."/>
            <person name="Maria S.N."/>
            <person name="Sergey M.Y."/>
            <person name="Sharipova M.R."/>
        </authorList>
    </citation>
    <scope>NUCLEOTIDE SEQUENCE [LARGE SCALE GENOMIC DNA]</scope>
    <source>
        <strain evidence="2 3">M2.11</strain>
    </source>
</reference>
<sequence length="335" mass="35537">MKKKVFLPITLSILLSGSLVLPSIADANVNSQTNLERKEANQVANTIADATSNITADSLGDTTVNSSVSANNFNAVTTDSESEIKIPKDPDNPIVVDSEDDDQSLKMSLPSVIDDAEAIKANDGTIVYNKTSNDSPVALAVQPNEDGVKSLINIKDSTAPKEYKFHITLPEGSRLVTAADYLGDEYDTKEVFVVNSDNEITSVFSPAWAKDANGVDVPTYYKVEGDNLIQVVNFTSTNAFPIVADPNWSKIAKCSAALALFISSNLFAASKIIKIKKYIKALGGLGEAAKLLAGATTWEEKLKIGGTAFAGLAAEITGVASLSVCKPAKSSKKKK</sequence>
<gene>
    <name evidence="2" type="ORF">NG54_02110</name>
</gene>